<dbReference type="RefSeq" id="WP_039004332.1">
    <property type="nucleotide sequence ID" value="NZ_CP014327.1"/>
</dbReference>
<dbReference type="Proteomes" id="UP000070371">
    <property type="component" value="Chromosome"/>
</dbReference>
<dbReference type="OrthoDB" id="9796999at2"/>
<reference evidence="1 2" key="1">
    <citation type="submission" date="2016-02" db="EMBL/GenBank/DDBJ databases">
        <title>Complete genome sequence of Halocynthiibacter arcticus PAMC 20958t from arctic marine sediment.</title>
        <authorList>
            <person name="Lee Y.M."/>
            <person name="Baek K."/>
            <person name="Lee H.K."/>
            <person name="Shin S.C."/>
        </authorList>
    </citation>
    <scope>NUCLEOTIDE SEQUENCE [LARGE SCALE GENOMIC DNA]</scope>
    <source>
        <strain evidence="1">PAMC 20958</strain>
    </source>
</reference>
<keyword evidence="2" id="KW-1185">Reference proteome</keyword>
<dbReference type="KEGG" id="hat:RC74_11035"/>
<dbReference type="EMBL" id="CP014327">
    <property type="protein sequence ID" value="AML51725.1"/>
    <property type="molecule type" value="Genomic_DNA"/>
</dbReference>
<organism evidence="1 2">
    <name type="scientific">Falsihalocynthiibacter arcticus</name>
    <dbReference type="NCBI Taxonomy" id="1579316"/>
    <lineage>
        <taxon>Bacteria</taxon>
        <taxon>Pseudomonadati</taxon>
        <taxon>Pseudomonadota</taxon>
        <taxon>Alphaproteobacteria</taxon>
        <taxon>Rhodobacterales</taxon>
        <taxon>Roseobacteraceae</taxon>
        <taxon>Falsihalocynthiibacter</taxon>
    </lineage>
</organism>
<accession>A0A126V1B1</accession>
<dbReference type="AlphaFoldDB" id="A0A126V1B1"/>
<protein>
    <submittedName>
        <fullName evidence="1">Uncharacterized protein</fullName>
    </submittedName>
</protein>
<evidence type="ECO:0000313" key="2">
    <source>
        <dbReference type="Proteomes" id="UP000070371"/>
    </source>
</evidence>
<evidence type="ECO:0000313" key="1">
    <source>
        <dbReference type="EMBL" id="AML51725.1"/>
    </source>
</evidence>
<proteinExistence type="predicted"/>
<name>A0A126V1B1_9RHOB</name>
<sequence length="75" mass="8523">MTNDVVSDGGKSKNFANIALLENWLAEYHNIETELWVRVFNKKSGVISVSWDDCVVAVLRDDVLLWCKTALKKQP</sequence>
<gene>
    <name evidence="1" type="ORF">RC74_11035</name>
</gene>